<name>A0ABN9U7K0_9DINO</name>
<feature type="non-terminal residue" evidence="1">
    <location>
        <position position="91"/>
    </location>
</feature>
<reference evidence="1" key="1">
    <citation type="submission" date="2023-10" db="EMBL/GenBank/DDBJ databases">
        <authorList>
            <person name="Chen Y."/>
            <person name="Shah S."/>
            <person name="Dougan E. K."/>
            <person name="Thang M."/>
            <person name="Chan C."/>
        </authorList>
    </citation>
    <scope>NUCLEOTIDE SEQUENCE [LARGE SCALE GENOMIC DNA]</scope>
</reference>
<evidence type="ECO:0000313" key="1">
    <source>
        <dbReference type="EMBL" id="CAK0855118.1"/>
    </source>
</evidence>
<dbReference type="EMBL" id="CAUYUJ010015523">
    <property type="protein sequence ID" value="CAK0855118.1"/>
    <property type="molecule type" value="Genomic_DNA"/>
</dbReference>
<keyword evidence="2" id="KW-1185">Reference proteome</keyword>
<proteinExistence type="predicted"/>
<sequence>MLLFLNGDWRLDTIMHHCDATRCSCSSEDDARAKIFGALLEAGAVLGSDVGPPSVNRWGTATTAAGQIALFIMCHRVLPQCAEIALRDLSR</sequence>
<evidence type="ECO:0000313" key="2">
    <source>
        <dbReference type="Proteomes" id="UP001189429"/>
    </source>
</evidence>
<organism evidence="1 2">
    <name type="scientific">Prorocentrum cordatum</name>
    <dbReference type="NCBI Taxonomy" id="2364126"/>
    <lineage>
        <taxon>Eukaryota</taxon>
        <taxon>Sar</taxon>
        <taxon>Alveolata</taxon>
        <taxon>Dinophyceae</taxon>
        <taxon>Prorocentrales</taxon>
        <taxon>Prorocentraceae</taxon>
        <taxon>Prorocentrum</taxon>
    </lineage>
</organism>
<accession>A0ABN9U7K0</accession>
<dbReference type="Proteomes" id="UP001189429">
    <property type="component" value="Unassembled WGS sequence"/>
</dbReference>
<protein>
    <submittedName>
        <fullName evidence="1">Uncharacterized protein</fullName>
    </submittedName>
</protein>
<gene>
    <name evidence="1" type="ORF">PCOR1329_LOCUS45954</name>
</gene>
<comment type="caution">
    <text evidence="1">The sequence shown here is derived from an EMBL/GenBank/DDBJ whole genome shotgun (WGS) entry which is preliminary data.</text>
</comment>